<dbReference type="InterPro" id="IPR000182">
    <property type="entry name" value="GNAT_dom"/>
</dbReference>
<dbReference type="OrthoDB" id="4824241at2"/>
<dbReference type="RefSeq" id="WP_152266035.1">
    <property type="nucleotide sequence ID" value="NZ_VOKX01000131.1"/>
</dbReference>
<evidence type="ECO:0000259" key="1">
    <source>
        <dbReference type="PROSITE" id="PS51186"/>
    </source>
</evidence>
<name>A0A5N5VXK4_STRMB</name>
<gene>
    <name evidence="2" type="ORF">FRZ00_32870</name>
</gene>
<keyword evidence="3" id="KW-1185">Reference proteome</keyword>
<comment type="caution">
    <text evidence="2">The sequence shown here is derived from an EMBL/GenBank/DDBJ whole genome shotgun (WGS) entry which is preliminary data.</text>
</comment>
<keyword evidence="2" id="KW-0808">Transferase</keyword>
<dbReference type="InterPro" id="IPR016181">
    <property type="entry name" value="Acyl_CoA_acyltransferase"/>
</dbReference>
<dbReference type="InterPro" id="IPR027365">
    <property type="entry name" value="GNAT_acetyltra_YdfB-like"/>
</dbReference>
<dbReference type="EMBL" id="VOKX01000131">
    <property type="protein sequence ID" value="KAB7833590.1"/>
    <property type="molecule type" value="Genomic_DNA"/>
</dbReference>
<feature type="domain" description="N-acetyltransferase" evidence="1">
    <location>
        <begin position="107"/>
        <end position="242"/>
    </location>
</feature>
<dbReference type="Proteomes" id="UP000327000">
    <property type="component" value="Unassembled WGS sequence"/>
</dbReference>
<dbReference type="PROSITE" id="PS51186">
    <property type="entry name" value="GNAT"/>
    <property type="match status" value="1"/>
</dbReference>
<organism evidence="2 3">
    <name type="scientific">Streptomyces mobaraensis</name>
    <name type="common">Streptoverticillium mobaraense</name>
    <dbReference type="NCBI Taxonomy" id="35621"/>
    <lineage>
        <taxon>Bacteria</taxon>
        <taxon>Bacillati</taxon>
        <taxon>Actinomycetota</taxon>
        <taxon>Actinomycetes</taxon>
        <taxon>Kitasatosporales</taxon>
        <taxon>Streptomycetaceae</taxon>
        <taxon>Streptomyces</taxon>
    </lineage>
</organism>
<dbReference type="Gene3D" id="3.40.630.30">
    <property type="match status" value="1"/>
</dbReference>
<dbReference type="SUPFAM" id="SSF55729">
    <property type="entry name" value="Acyl-CoA N-acyltransferases (Nat)"/>
    <property type="match status" value="1"/>
</dbReference>
<reference evidence="2 3" key="1">
    <citation type="journal article" date="2019" name="Microb. Cell Fact.">
        <title>Exploring novel herbicidin analogues by transcriptional regulator overexpression and MS/MS molecular networking.</title>
        <authorList>
            <person name="Shi Y."/>
            <person name="Gu R."/>
            <person name="Li Y."/>
            <person name="Wang X."/>
            <person name="Ren W."/>
            <person name="Li X."/>
            <person name="Wang L."/>
            <person name="Xie Y."/>
            <person name="Hong B."/>
        </authorList>
    </citation>
    <scope>NUCLEOTIDE SEQUENCE [LARGE SCALE GENOMIC DNA]</scope>
    <source>
        <strain evidence="2 3">US-43</strain>
    </source>
</reference>
<dbReference type="AlphaFoldDB" id="A0A5N5VXK4"/>
<sequence>MPADFLPHRVRELWTELASAPVRFPTTPDVDVAVSPRSRLCPPSWTGIVVLDGAGIATAPNARTAALLADAADELSPGELVDPDRLRGTLPLLDVRGPASLHYLDRTDFRRWDEGAAVEVTPCDGDRSAALPARAGEEDVEESGLAEITSPACVLRDGDDVIAAAGFRAWPRSVAHLSVLVAPDARRRGLARVVASAAVARAPDAGLLPQWRARTHASRRVALALGFRELGTQLSIRLADGT</sequence>
<evidence type="ECO:0000313" key="2">
    <source>
        <dbReference type="EMBL" id="KAB7833590.1"/>
    </source>
</evidence>
<evidence type="ECO:0000313" key="3">
    <source>
        <dbReference type="Proteomes" id="UP000327000"/>
    </source>
</evidence>
<accession>A0A5N5VXK4</accession>
<dbReference type="Pfam" id="PF12746">
    <property type="entry name" value="GNAT_acetyltran"/>
    <property type="match status" value="1"/>
</dbReference>
<protein>
    <submittedName>
        <fullName evidence="2">GNAT family N-acetyltransferase</fullName>
    </submittedName>
</protein>
<dbReference type="GO" id="GO:0016747">
    <property type="term" value="F:acyltransferase activity, transferring groups other than amino-acyl groups"/>
    <property type="evidence" value="ECO:0007669"/>
    <property type="project" value="InterPro"/>
</dbReference>
<proteinExistence type="predicted"/>